<feature type="transmembrane region" description="Helical" evidence="3">
    <location>
        <begin position="198"/>
        <end position="226"/>
    </location>
</feature>
<feature type="modified residue" description="4-aspartylphosphate" evidence="2">
    <location>
        <position position="55"/>
    </location>
</feature>
<dbReference type="CDD" id="cd00156">
    <property type="entry name" value="REC"/>
    <property type="match status" value="1"/>
</dbReference>
<evidence type="ECO:0000313" key="6">
    <source>
        <dbReference type="Proteomes" id="UP000521868"/>
    </source>
</evidence>
<dbReference type="RefSeq" id="WP_168108367.1">
    <property type="nucleotide sequence ID" value="NZ_VTOX01000005.1"/>
</dbReference>
<evidence type="ECO:0000259" key="4">
    <source>
        <dbReference type="PROSITE" id="PS50110"/>
    </source>
</evidence>
<dbReference type="PROSITE" id="PS50110">
    <property type="entry name" value="RESPONSE_REGULATORY"/>
    <property type="match status" value="1"/>
</dbReference>
<reference evidence="5 6" key="1">
    <citation type="journal article" date="2020" name="Nature">
        <title>Bacterial chemolithoautotrophy via manganese oxidation.</title>
        <authorList>
            <person name="Yu H."/>
            <person name="Leadbetter J.R."/>
        </authorList>
    </citation>
    <scope>NUCLEOTIDE SEQUENCE [LARGE SCALE GENOMIC DNA]</scope>
    <source>
        <strain evidence="5 6">RBP-1</strain>
    </source>
</reference>
<sequence>MSALRKVLVVDDDPVVGKSFNRVLSGKGYIVVTAEDGYEALQKLQSEHYDMVFTDLRMPGMDGVEVAEKVKARQPWTPVVIVTGYGSGKSEERARAAGVSEFLHKPLSPEMIEASAAKALEPAPPAVVTAAPAAAVPAAPVRKHGTLVNMLLFLSAPFIGLLYAVLLPFVGLGMLAWIGGKAAMESPKVREGFAFAKFMTKLAFAPFIGLGYVIAYPFVGLALLAWTGARALTGAHAAK</sequence>
<feature type="domain" description="Response regulatory" evidence="4">
    <location>
        <begin position="6"/>
        <end position="120"/>
    </location>
</feature>
<protein>
    <submittedName>
        <fullName evidence="5">Response regulator</fullName>
    </submittedName>
</protein>
<keyword evidence="3" id="KW-0472">Membrane</keyword>
<organism evidence="5 6">
    <name type="scientific">Ramlibacter lithotrophicus</name>
    <dbReference type="NCBI Taxonomy" id="2606681"/>
    <lineage>
        <taxon>Bacteria</taxon>
        <taxon>Pseudomonadati</taxon>
        <taxon>Pseudomonadota</taxon>
        <taxon>Betaproteobacteria</taxon>
        <taxon>Burkholderiales</taxon>
        <taxon>Comamonadaceae</taxon>
        <taxon>Ramlibacter</taxon>
    </lineage>
</organism>
<dbReference type="PANTHER" id="PTHR44591">
    <property type="entry name" value="STRESS RESPONSE REGULATOR PROTEIN 1"/>
    <property type="match status" value="1"/>
</dbReference>
<dbReference type="Gene3D" id="3.40.50.2300">
    <property type="match status" value="1"/>
</dbReference>
<feature type="transmembrane region" description="Helical" evidence="3">
    <location>
        <begin position="151"/>
        <end position="178"/>
    </location>
</feature>
<evidence type="ECO:0000256" key="2">
    <source>
        <dbReference type="PROSITE-ProRule" id="PRU00169"/>
    </source>
</evidence>
<proteinExistence type="predicted"/>
<gene>
    <name evidence="5" type="ORF">RAMLITH_15560</name>
</gene>
<dbReference type="AlphaFoldDB" id="A0A7X6I786"/>
<dbReference type="InterPro" id="IPR050595">
    <property type="entry name" value="Bact_response_regulator"/>
</dbReference>
<name>A0A7X6I786_9BURK</name>
<dbReference type="SMART" id="SM00448">
    <property type="entry name" value="REC"/>
    <property type="match status" value="1"/>
</dbReference>
<dbReference type="PANTHER" id="PTHR44591:SF3">
    <property type="entry name" value="RESPONSE REGULATORY DOMAIN-CONTAINING PROTEIN"/>
    <property type="match status" value="1"/>
</dbReference>
<keyword evidence="6" id="KW-1185">Reference proteome</keyword>
<dbReference type="InterPro" id="IPR001789">
    <property type="entry name" value="Sig_transdc_resp-reg_receiver"/>
</dbReference>
<dbReference type="Pfam" id="PF00072">
    <property type="entry name" value="Response_reg"/>
    <property type="match status" value="1"/>
</dbReference>
<dbReference type="Proteomes" id="UP000521868">
    <property type="component" value="Unassembled WGS sequence"/>
</dbReference>
<evidence type="ECO:0000313" key="5">
    <source>
        <dbReference type="EMBL" id="NKE67241.1"/>
    </source>
</evidence>
<evidence type="ECO:0000256" key="1">
    <source>
        <dbReference type="ARBA" id="ARBA00022553"/>
    </source>
</evidence>
<evidence type="ECO:0000256" key="3">
    <source>
        <dbReference type="SAM" id="Phobius"/>
    </source>
</evidence>
<keyword evidence="3" id="KW-0812">Transmembrane</keyword>
<accession>A0A7X6I786</accession>
<keyword evidence="1 2" id="KW-0597">Phosphoprotein</keyword>
<dbReference type="EMBL" id="VTOX01000005">
    <property type="protein sequence ID" value="NKE67241.1"/>
    <property type="molecule type" value="Genomic_DNA"/>
</dbReference>
<dbReference type="GO" id="GO:0000160">
    <property type="term" value="P:phosphorelay signal transduction system"/>
    <property type="evidence" value="ECO:0007669"/>
    <property type="project" value="InterPro"/>
</dbReference>
<comment type="caution">
    <text evidence="5">The sequence shown here is derived from an EMBL/GenBank/DDBJ whole genome shotgun (WGS) entry which is preliminary data.</text>
</comment>
<keyword evidence="3" id="KW-1133">Transmembrane helix</keyword>
<dbReference type="InterPro" id="IPR011006">
    <property type="entry name" value="CheY-like_superfamily"/>
</dbReference>
<dbReference type="SUPFAM" id="SSF52172">
    <property type="entry name" value="CheY-like"/>
    <property type="match status" value="1"/>
</dbReference>